<gene>
    <name evidence="12" type="primary">uhpB</name>
    <name evidence="12" type="ORF">IC627_06355</name>
    <name evidence="11" type="ORF">PDPUS_1_01945</name>
</gene>
<reference evidence="11" key="1">
    <citation type="journal article" date="2017" name="Genome Announc.">
        <title>Whole-Genome Sequence of Photobacterium damselae subsp. piscicida Strain 91-197, Isolated from Hybrid Striped Bass (Morone sp.) in the United States.</title>
        <authorList>
            <person name="Teru Y."/>
            <person name="Hikima J."/>
            <person name="Kono T."/>
            <person name="Sakai M."/>
            <person name="Takano T."/>
            <person name="Hawke J.P."/>
            <person name="Takeyama H."/>
            <person name="Aoki T."/>
        </authorList>
    </citation>
    <scope>NUCLEOTIDE SEQUENCE</scope>
    <source>
        <strain evidence="11">91-197</strain>
    </source>
</reference>
<organism evidence="12 14">
    <name type="scientific">Photobacterium damsela subsp. piscicida</name>
    <name type="common">Pasteurella piscicida</name>
    <dbReference type="NCBI Taxonomy" id="38294"/>
    <lineage>
        <taxon>Bacteria</taxon>
        <taxon>Pseudomonadati</taxon>
        <taxon>Pseudomonadota</taxon>
        <taxon>Gammaproteobacteria</taxon>
        <taxon>Vibrionales</taxon>
        <taxon>Vibrionaceae</taxon>
        <taxon>Photobacterium</taxon>
    </lineage>
</organism>
<feature type="transmembrane region" description="Helical" evidence="9">
    <location>
        <begin position="6"/>
        <end position="26"/>
    </location>
</feature>
<accession>A0A1Q9H5W2</accession>
<dbReference type="Proteomes" id="UP000218676">
    <property type="component" value="Chromosome 1"/>
</dbReference>
<dbReference type="EMBL" id="AP018045">
    <property type="protein sequence ID" value="BAX53319.1"/>
    <property type="molecule type" value="Genomic_DNA"/>
</dbReference>
<dbReference type="Pfam" id="PF07730">
    <property type="entry name" value="HisKA_3"/>
    <property type="match status" value="1"/>
</dbReference>
<evidence type="ECO:0000256" key="9">
    <source>
        <dbReference type="SAM" id="Phobius"/>
    </source>
</evidence>
<dbReference type="GO" id="GO:0000155">
    <property type="term" value="F:phosphorelay sensor kinase activity"/>
    <property type="evidence" value="ECO:0007669"/>
    <property type="project" value="InterPro"/>
</dbReference>
<dbReference type="NCBIfam" id="NF008649">
    <property type="entry name" value="PRK11644.1"/>
    <property type="match status" value="1"/>
</dbReference>
<dbReference type="InterPro" id="IPR050482">
    <property type="entry name" value="Sensor_HK_TwoCompSys"/>
</dbReference>
<dbReference type="EC" id="2.7.13.3" evidence="12"/>
<dbReference type="Gene3D" id="3.30.565.10">
    <property type="entry name" value="Histidine kinase-like ATPase, C-terminal domain"/>
    <property type="match status" value="1"/>
</dbReference>
<dbReference type="Proteomes" id="UP000516656">
    <property type="component" value="Chromosome 1"/>
</dbReference>
<dbReference type="Pfam" id="PF05231">
    <property type="entry name" value="MASE1"/>
    <property type="match status" value="1"/>
</dbReference>
<keyword evidence="3 12" id="KW-0808">Transferase</keyword>
<evidence type="ECO:0000256" key="4">
    <source>
        <dbReference type="ARBA" id="ARBA00022692"/>
    </source>
</evidence>
<evidence type="ECO:0000256" key="1">
    <source>
        <dbReference type="ARBA" id="ARBA00004651"/>
    </source>
</evidence>
<keyword evidence="4 9" id="KW-0812">Transmembrane</keyword>
<feature type="transmembrane region" description="Helical" evidence="9">
    <location>
        <begin position="56"/>
        <end position="75"/>
    </location>
</feature>
<dbReference type="InterPro" id="IPR011712">
    <property type="entry name" value="Sig_transdc_His_kin_sub3_dim/P"/>
</dbReference>
<evidence type="ECO:0000313" key="13">
    <source>
        <dbReference type="Proteomes" id="UP000218676"/>
    </source>
</evidence>
<feature type="domain" description="Histidine kinase" evidence="10">
    <location>
        <begin position="316"/>
        <end position="510"/>
    </location>
</feature>
<dbReference type="GO" id="GO:0005886">
    <property type="term" value="C:plasma membrane"/>
    <property type="evidence" value="ECO:0007669"/>
    <property type="project" value="UniProtKB-SubCell"/>
</dbReference>
<name>A0A1Q9H5W2_PHODP</name>
<comment type="subcellular location">
    <subcellularLocation>
        <location evidence="1">Cell membrane</location>
        <topology evidence="1">Multi-pass membrane protein</topology>
    </subcellularLocation>
</comment>
<dbReference type="InterPro" id="IPR005467">
    <property type="entry name" value="His_kinase_dom"/>
</dbReference>
<dbReference type="CDD" id="cd16917">
    <property type="entry name" value="HATPase_UhpB-NarQ-NarX-like"/>
    <property type="match status" value="1"/>
</dbReference>
<dbReference type="SMART" id="SM00387">
    <property type="entry name" value="HATPase_c"/>
    <property type="match status" value="1"/>
</dbReference>
<dbReference type="AlphaFoldDB" id="A0A1Q9H5W2"/>
<dbReference type="SUPFAM" id="SSF55874">
    <property type="entry name" value="ATPase domain of HSP90 chaperone/DNA topoisomerase II/histidine kinase"/>
    <property type="match status" value="1"/>
</dbReference>
<evidence type="ECO:0000256" key="8">
    <source>
        <dbReference type="ARBA" id="ARBA00023136"/>
    </source>
</evidence>
<dbReference type="EMBL" id="CP061854">
    <property type="protein sequence ID" value="QOD57530.1"/>
    <property type="molecule type" value="Genomic_DNA"/>
</dbReference>
<keyword evidence="6 9" id="KW-1133">Transmembrane helix</keyword>
<reference evidence="12 14" key="3">
    <citation type="submission" date="2020-09" db="EMBL/GenBank/DDBJ databases">
        <title>Complete, closed and curated genome sequences of Photobacterium damselae subsp. piscicida isolates from Australia indicate localised evolution and additional plasmid-borne pathogenicity mechanisms.</title>
        <authorList>
            <person name="Baseggio L."/>
            <person name="Silayeva O."/>
            <person name="Buller N."/>
            <person name="Landos M."/>
            <person name="Engelstaedter J."/>
            <person name="Barnes A.C."/>
        </authorList>
    </citation>
    <scope>NUCLEOTIDE SEQUENCE [LARGE SCALE GENOMIC DNA]</scope>
    <source>
        <strain evidence="12 14">AS-16-0540-1</strain>
    </source>
</reference>
<dbReference type="InterPro" id="IPR003594">
    <property type="entry name" value="HATPase_dom"/>
</dbReference>
<evidence type="ECO:0000313" key="11">
    <source>
        <dbReference type="EMBL" id="BAX53319.1"/>
    </source>
</evidence>
<dbReference type="Gene3D" id="1.20.5.1930">
    <property type="match status" value="1"/>
</dbReference>
<feature type="transmembrane region" description="Helical" evidence="9">
    <location>
        <begin position="80"/>
        <end position="97"/>
    </location>
</feature>
<proteinExistence type="predicted"/>
<keyword evidence="7" id="KW-0902">Two-component regulatory system</keyword>
<feature type="transmembrane region" description="Helical" evidence="9">
    <location>
        <begin position="112"/>
        <end position="133"/>
    </location>
</feature>
<dbReference type="RefSeq" id="WP_044175840.1">
    <property type="nucleotide sequence ID" value="NZ_AP018045.1"/>
</dbReference>
<sequence>MRNYIVTSICSFFLVLCTWFCLWIISSYFMMEAELAILFFPFAFRLGMVLHTPKKYWFVLYGAEWFLTVSLAVLLAQPQWISVLISSIASLPIVWYADKFYLSKEAPSATQWYQLSILGAVIGITSLLNMLIVSHQGVSSGLVFLVSITGGLMIVPSCYLIWNYLFKQSWSPLTANVVAYPVALRARHVIVYAVVFLLSILAQLLLPEELKRFAPFCLAIPIILLAFRYGWQGALLGTLLNSIALIAVRSGVTNIEITDLMLSLSAQTVTGILLGIGVQRQRELNLYLRHELERNQSLSRQLVKAEESVRKNIARELHDEIGQNITAIRMQAGILKRVETSPMGEKCASMIEGLSLNVYDTTKGLLTQLRPKTLDDLGLKAAIEQLIFELRSHQMSVELNWFPEQSETITFNDETNVTLYRICQEALNNIAKYAQATKVVLNFHFDEQIELSISDNGIGFKQEDTLKGFGLRGMRERVQALGGEFSITSTPKYSEQIKSGTQLHVRLPQI</sequence>
<dbReference type="InterPro" id="IPR036890">
    <property type="entry name" value="HATPase_C_sf"/>
</dbReference>
<protein>
    <submittedName>
        <fullName evidence="11">Oxygen sensor histidine kinase NreB</fullName>
    </submittedName>
    <submittedName>
        <fullName evidence="12">Signal transduction histidine-protein kinase/phosphatase UhpB</fullName>
        <ecNumber evidence="12">2.7.13.3</ecNumber>
    </submittedName>
</protein>
<evidence type="ECO:0000256" key="7">
    <source>
        <dbReference type="ARBA" id="ARBA00023012"/>
    </source>
</evidence>
<feature type="transmembrane region" description="Helical" evidence="9">
    <location>
        <begin position="142"/>
        <end position="166"/>
    </location>
</feature>
<evidence type="ECO:0000256" key="3">
    <source>
        <dbReference type="ARBA" id="ARBA00022679"/>
    </source>
</evidence>
<dbReference type="InterPro" id="IPR007895">
    <property type="entry name" value="MASE1"/>
</dbReference>
<evidence type="ECO:0000256" key="6">
    <source>
        <dbReference type="ARBA" id="ARBA00022989"/>
    </source>
</evidence>
<dbReference type="PANTHER" id="PTHR24421">
    <property type="entry name" value="NITRATE/NITRITE SENSOR PROTEIN NARX-RELATED"/>
    <property type="match status" value="1"/>
</dbReference>
<dbReference type="Pfam" id="PF02518">
    <property type="entry name" value="HATPase_c"/>
    <property type="match status" value="1"/>
</dbReference>
<evidence type="ECO:0000256" key="2">
    <source>
        <dbReference type="ARBA" id="ARBA00022475"/>
    </source>
</evidence>
<keyword evidence="5 12" id="KW-0418">Kinase</keyword>
<evidence type="ECO:0000313" key="12">
    <source>
        <dbReference type="EMBL" id="QOD57530.1"/>
    </source>
</evidence>
<keyword evidence="8 9" id="KW-0472">Membrane</keyword>
<evidence type="ECO:0000313" key="14">
    <source>
        <dbReference type="Proteomes" id="UP000516656"/>
    </source>
</evidence>
<reference evidence="13" key="2">
    <citation type="submission" date="2017-05" db="EMBL/GenBank/DDBJ databases">
        <title>Whole genome sequence of fish pathogenic bacteria, Photobacterium damselae subsp. piscicida, strain 91-197, isolated from hybrid striped bass (Morone sp.) in USA.</title>
        <authorList>
            <person name="Teru Y."/>
            <person name="Hikima J."/>
            <person name="Kono T."/>
            <person name="Sakai M."/>
            <person name="Takano T."/>
            <person name="Hawke J.P."/>
            <person name="Takeyama H."/>
            <person name="Aoki T."/>
        </authorList>
    </citation>
    <scope>NUCLEOTIDE SEQUENCE [LARGE SCALE GENOMIC DNA]</scope>
    <source>
        <strain evidence="13">91-197</strain>
    </source>
</reference>
<evidence type="ECO:0000256" key="5">
    <source>
        <dbReference type="ARBA" id="ARBA00022777"/>
    </source>
</evidence>
<evidence type="ECO:0000259" key="10">
    <source>
        <dbReference type="PROSITE" id="PS50109"/>
    </source>
</evidence>
<dbReference type="PANTHER" id="PTHR24421:SF58">
    <property type="entry name" value="SIGNAL TRANSDUCTION HISTIDINE-PROTEIN KINASE_PHOSPHATASE UHPB"/>
    <property type="match status" value="1"/>
</dbReference>
<keyword evidence="2" id="KW-1003">Cell membrane</keyword>
<dbReference type="GO" id="GO:0046983">
    <property type="term" value="F:protein dimerization activity"/>
    <property type="evidence" value="ECO:0007669"/>
    <property type="project" value="InterPro"/>
</dbReference>
<feature type="transmembrane region" description="Helical" evidence="9">
    <location>
        <begin position="186"/>
        <end position="206"/>
    </location>
</feature>
<feature type="transmembrane region" description="Helical" evidence="9">
    <location>
        <begin position="213"/>
        <end position="231"/>
    </location>
</feature>
<dbReference type="PROSITE" id="PS50109">
    <property type="entry name" value="HIS_KIN"/>
    <property type="match status" value="1"/>
</dbReference>